<keyword evidence="3" id="KW-1185">Reference proteome</keyword>
<sequence>MFTATTLPCPGPIPRVAFSPFTGSALLDFGGLEFPPLLTLNPTRGPLTRSDMKSPIGLNPRG</sequence>
<dbReference type="Proteomes" id="UP001221757">
    <property type="component" value="Unassembled WGS sequence"/>
</dbReference>
<comment type="caution">
    <text evidence="2">The sequence shown here is derived from an EMBL/GenBank/DDBJ whole genome shotgun (WGS) entry which is preliminary data.</text>
</comment>
<protein>
    <submittedName>
        <fullName evidence="2">Uncharacterized protein</fullName>
    </submittedName>
</protein>
<proteinExistence type="predicted"/>
<accession>A0AAD7FKB5</accession>
<organism evidence="2 3">
    <name type="scientific">Mycena rosella</name>
    <name type="common">Pink bonnet</name>
    <name type="synonym">Agaricus rosellus</name>
    <dbReference type="NCBI Taxonomy" id="1033263"/>
    <lineage>
        <taxon>Eukaryota</taxon>
        <taxon>Fungi</taxon>
        <taxon>Dikarya</taxon>
        <taxon>Basidiomycota</taxon>
        <taxon>Agaricomycotina</taxon>
        <taxon>Agaricomycetes</taxon>
        <taxon>Agaricomycetidae</taxon>
        <taxon>Agaricales</taxon>
        <taxon>Marasmiineae</taxon>
        <taxon>Mycenaceae</taxon>
        <taxon>Mycena</taxon>
    </lineage>
</organism>
<feature type="region of interest" description="Disordered" evidence="1">
    <location>
        <begin position="40"/>
        <end position="62"/>
    </location>
</feature>
<gene>
    <name evidence="2" type="ORF">B0H17DRAFT_1111512</name>
</gene>
<dbReference type="AlphaFoldDB" id="A0AAD7FKB5"/>
<dbReference type="EMBL" id="JARKIE010000610">
    <property type="protein sequence ID" value="KAJ7625140.1"/>
    <property type="molecule type" value="Genomic_DNA"/>
</dbReference>
<name>A0AAD7FKB5_MYCRO</name>
<reference evidence="2" key="1">
    <citation type="submission" date="2023-03" db="EMBL/GenBank/DDBJ databases">
        <title>Massive genome expansion in bonnet fungi (Mycena s.s.) driven by repeated elements and novel gene families across ecological guilds.</title>
        <authorList>
            <consortium name="Lawrence Berkeley National Laboratory"/>
            <person name="Harder C.B."/>
            <person name="Miyauchi S."/>
            <person name="Viragh M."/>
            <person name="Kuo A."/>
            <person name="Thoen E."/>
            <person name="Andreopoulos B."/>
            <person name="Lu D."/>
            <person name="Skrede I."/>
            <person name="Drula E."/>
            <person name="Henrissat B."/>
            <person name="Morin E."/>
            <person name="Kohler A."/>
            <person name="Barry K."/>
            <person name="LaButti K."/>
            <person name="Morin E."/>
            <person name="Salamov A."/>
            <person name="Lipzen A."/>
            <person name="Mereny Z."/>
            <person name="Hegedus B."/>
            <person name="Baldrian P."/>
            <person name="Stursova M."/>
            <person name="Weitz H."/>
            <person name="Taylor A."/>
            <person name="Grigoriev I.V."/>
            <person name="Nagy L.G."/>
            <person name="Martin F."/>
            <person name="Kauserud H."/>
        </authorList>
    </citation>
    <scope>NUCLEOTIDE SEQUENCE</scope>
    <source>
        <strain evidence="2">CBHHK067</strain>
    </source>
</reference>
<evidence type="ECO:0000313" key="3">
    <source>
        <dbReference type="Proteomes" id="UP001221757"/>
    </source>
</evidence>
<evidence type="ECO:0000313" key="2">
    <source>
        <dbReference type="EMBL" id="KAJ7625140.1"/>
    </source>
</evidence>
<evidence type="ECO:0000256" key="1">
    <source>
        <dbReference type="SAM" id="MobiDB-lite"/>
    </source>
</evidence>